<dbReference type="InterPro" id="IPR036388">
    <property type="entry name" value="WH-like_DNA-bd_sf"/>
</dbReference>
<protein>
    <submittedName>
        <fullName evidence="7">Transcriptional regulator LsrR</fullName>
    </submittedName>
</protein>
<evidence type="ECO:0000256" key="4">
    <source>
        <dbReference type="ARBA" id="ARBA00023163"/>
    </source>
</evidence>
<dbReference type="GO" id="GO:0003700">
    <property type="term" value="F:DNA-binding transcription factor activity"/>
    <property type="evidence" value="ECO:0007669"/>
    <property type="project" value="InterPro"/>
</dbReference>
<dbReference type="PANTHER" id="PTHR34294:SF1">
    <property type="entry name" value="TRANSCRIPTIONAL REGULATOR LSRR"/>
    <property type="match status" value="1"/>
</dbReference>
<dbReference type="SUPFAM" id="SSF88659">
    <property type="entry name" value="Sigma3 and sigma4 domains of RNA polymerase sigma factors"/>
    <property type="match status" value="1"/>
</dbReference>
<feature type="domain" description="Sugar-binding" evidence="5">
    <location>
        <begin position="126"/>
        <end position="380"/>
    </location>
</feature>
<evidence type="ECO:0000313" key="7">
    <source>
        <dbReference type="EMBL" id="AFL53664.1"/>
    </source>
</evidence>
<dbReference type="eggNOG" id="COG2390">
    <property type="taxonomic scope" value="Bacteria"/>
</dbReference>
<dbReference type="GO" id="GO:0003677">
    <property type="term" value="F:DNA binding"/>
    <property type="evidence" value="ECO:0007669"/>
    <property type="project" value="UniProtKB-KW"/>
</dbReference>
<feature type="domain" description="RNA polymerase sigma-70 region 4" evidence="6">
    <location>
        <begin position="84"/>
        <end position="115"/>
    </location>
</feature>
<dbReference type="Proteomes" id="UP000006180">
    <property type="component" value="Chromosome"/>
</dbReference>
<evidence type="ECO:0000313" key="8">
    <source>
        <dbReference type="Proteomes" id="UP000006180"/>
    </source>
</evidence>
<evidence type="ECO:0000256" key="3">
    <source>
        <dbReference type="ARBA" id="ARBA00023125"/>
    </source>
</evidence>
<dbReference type="InterPro" id="IPR007630">
    <property type="entry name" value="RNA_pol_sigma70_r4"/>
</dbReference>
<dbReference type="SUPFAM" id="SSF100950">
    <property type="entry name" value="NagB/RpiA/CoA transferase-like"/>
    <property type="match status" value="1"/>
</dbReference>
<name>I3XCQ8_SINF2</name>
<dbReference type="GO" id="GO:0006352">
    <property type="term" value="P:DNA-templated transcription initiation"/>
    <property type="evidence" value="ECO:0007669"/>
    <property type="project" value="InterPro"/>
</dbReference>
<gene>
    <name evidence="7" type="primary">lsrR4</name>
    <name evidence="7" type="ORF">USDA257_c51380</name>
</gene>
<keyword evidence="4" id="KW-0804">Transcription</keyword>
<dbReference type="Gene3D" id="1.10.10.10">
    <property type="entry name" value="Winged helix-like DNA-binding domain superfamily/Winged helix DNA-binding domain"/>
    <property type="match status" value="1"/>
</dbReference>
<organism evidence="7 8">
    <name type="scientific">Sinorhizobium fredii (strain USDA 257)</name>
    <dbReference type="NCBI Taxonomy" id="1185652"/>
    <lineage>
        <taxon>Bacteria</taxon>
        <taxon>Pseudomonadati</taxon>
        <taxon>Pseudomonadota</taxon>
        <taxon>Alphaproteobacteria</taxon>
        <taxon>Hyphomicrobiales</taxon>
        <taxon>Rhizobiaceae</taxon>
        <taxon>Sinorhizobium/Ensifer group</taxon>
        <taxon>Sinorhizobium</taxon>
    </lineage>
</organism>
<dbReference type="Gene3D" id="3.40.50.1360">
    <property type="match status" value="1"/>
</dbReference>
<comment type="similarity">
    <text evidence="1">Belongs to the SorC transcriptional regulatory family.</text>
</comment>
<evidence type="ECO:0000256" key="2">
    <source>
        <dbReference type="ARBA" id="ARBA00023015"/>
    </source>
</evidence>
<dbReference type="InterPro" id="IPR051054">
    <property type="entry name" value="SorC_transcr_regulators"/>
</dbReference>
<dbReference type="PANTHER" id="PTHR34294">
    <property type="entry name" value="TRANSCRIPTIONAL REGULATOR-RELATED"/>
    <property type="match status" value="1"/>
</dbReference>
<dbReference type="HOGENOM" id="CLU_054506_0_1_5"/>
<evidence type="ECO:0000256" key="1">
    <source>
        <dbReference type="ARBA" id="ARBA00010466"/>
    </source>
</evidence>
<accession>I3XCQ8</accession>
<evidence type="ECO:0000259" key="5">
    <source>
        <dbReference type="Pfam" id="PF04198"/>
    </source>
</evidence>
<dbReference type="Pfam" id="PF04545">
    <property type="entry name" value="Sigma70_r4"/>
    <property type="match status" value="1"/>
</dbReference>
<dbReference type="InterPro" id="IPR037171">
    <property type="entry name" value="NagB/RpiA_transferase-like"/>
</dbReference>
<proteinExistence type="inferred from homology"/>
<dbReference type="KEGG" id="sfd:USDA257_c51380"/>
<dbReference type="STRING" id="1185652.USDA257_c51380"/>
<dbReference type="Pfam" id="PF04198">
    <property type="entry name" value="Sugar-bind"/>
    <property type="match status" value="1"/>
</dbReference>
<reference evidence="7 8" key="1">
    <citation type="journal article" date="2012" name="J. Bacteriol.">
        <title>Complete genome sequence of the broad-host-range strain Sinorhizobium fredii USDA257.</title>
        <authorList>
            <person name="Schuldes J."/>
            <person name="Rodriguez Orbegoso M."/>
            <person name="Schmeisser C."/>
            <person name="Krishnan H.B."/>
            <person name="Daniel R."/>
            <person name="Streit W.R."/>
        </authorList>
    </citation>
    <scope>NUCLEOTIDE SEQUENCE [LARGE SCALE GENOMIC DNA]</scope>
    <source>
        <strain evidence="7 8">USDA 257</strain>
    </source>
</reference>
<keyword evidence="2" id="KW-0805">Transcription regulation</keyword>
<keyword evidence="3" id="KW-0238">DNA-binding</keyword>
<dbReference type="EMBL" id="CP003563">
    <property type="protein sequence ID" value="AFL53664.1"/>
    <property type="molecule type" value="Genomic_DNA"/>
</dbReference>
<sequence>MGRQRCCELGVVAPWANVSLATGAVSARAPSQSKSRGTVVMEYGAWKVVVESQLIYICYIDVTFVTTRENCMGQQELMIRAAWLYHVEGLTQAEIGERMNLTRRRINELLAAALEEGVVRISFSSPLAENVELESRLRNRFGLEDAVVVPTPVDPRQLHSVIGRGAAGYLDRLIQSRKPASIGVGWGATLRETVLHMTPASEPQIDVRSMMGGLTHGSQINTFEIVRGFAQILKAQCHYFVAPIYAESPQSRDAIIAQSVFRKIFRQTCDVDVSYLSAGDMSQQSLQVRFGLPQGTNVTDLIAVGAVGDLLGCYLDAEGNPIDHPINSQVLSPELDEYRQIPCRIVASGGLHKHAILLALARARLATIIITDAESAKAMLQQA</sequence>
<dbReference type="InterPro" id="IPR007324">
    <property type="entry name" value="Sugar-bd_dom_put"/>
</dbReference>
<evidence type="ECO:0000259" key="6">
    <source>
        <dbReference type="Pfam" id="PF04545"/>
    </source>
</evidence>
<dbReference type="InterPro" id="IPR013324">
    <property type="entry name" value="RNA_pol_sigma_r3/r4-like"/>
</dbReference>
<dbReference type="PATRIC" id="fig|1185652.3.peg.5328"/>
<dbReference type="GO" id="GO:0030246">
    <property type="term" value="F:carbohydrate binding"/>
    <property type="evidence" value="ECO:0007669"/>
    <property type="project" value="InterPro"/>
</dbReference>
<dbReference type="AlphaFoldDB" id="I3XCQ8"/>